<evidence type="ECO:0000259" key="6">
    <source>
        <dbReference type="PROSITE" id="PS50026"/>
    </source>
</evidence>
<feature type="domain" description="EGF-like" evidence="6">
    <location>
        <begin position="183"/>
        <end position="215"/>
    </location>
</feature>
<dbReference type="HOGENOM" id="CLU_644413_0_0_1"/>
<feature type="domain" description="EGF-like" evidence="6">
    <location>
        <begin position="254"/>
        <end position="292"/>
    </location>
</feature>
<dbReference type="OrthoDB" id="5813299at2759"/>
<dbReference type="InterPro" id="IPR013111">
    <property type="entry name" value="EGF_extracell"/>
</dbReference>
<organism evidence="8">
    <name type="scientific">Caenorhabditis remanei</name>
    <name type="common">Caenorhabditis vulgaris</name>
    <dbReference type="NCBI Taxonomy" id="31234"/>
    <lineage>
        <taxon>Eukaryota</taxon>
        <taxon>Metazoa</taxon>
        <taxon>Ecdysozoa</taxon>
        <taxon>Nematoda</taxon>
        <taxon>Chromadorea</taxon>
        <taxon>Rhabditida</taxon>
        <taxon>Rhabditina</taxon>
        <taxon>Rhabditomorpha</taxon>
        <taxon>Rhabditoidea</taxon>
        <taxon>Rhabditidae</taxon>
        <taxon>Peloderinae</taxon>
        <taxon>Caenorhabditis</taxon>
    </lineage>
</organism>
<feature type="region of interest" description="Disordered" evidence="4">
    <location>
        <begin position="423"/>
        <end position="444"/>
    </location>
</feature>
<dbReference type="PROSITE" id="PS00022">
    <property type="entry name" value="EGF_1"/>
    <property type="match status" value="4"/>
</dbReference>
<reference evidence="7" key="1">
    <citation type="submission" date="2007-07" db="EMBL/GenBank/DDBJ databases">
        <title>PCAP assembly of the Caenorhabditis remanei genome.</title>
        <authorList>
            <consortium name="The Caenorhabditis remanei Sequencing Consortium"/>
            <person name="Wilson R.K."/>
        </authorList>
    </citation>
    <scope>NUCLEOTIDE SEQUENCE [LARGE SCALE GENOMIC DNA]</scope>
    <source>
        <strain evidence="7">PB4641</strain>
    </source>
</reference>
<dbReference type="eggNOG" id="KOG1217">
    <property type="taxonomic scope" value="Eukaryota"/>
</dbReference>
<feature type="chain" id="PRO_5003176671" evidence="5">
    <location>
        <begin position="20"/>
        <end position="444"/>
    </location>
</feature>
<evidence type="ECO:0000256" key="5">
    <source>
        <dbReference type="SAM" id="SignalP"/>
    </source>
</evidence>
<feature type="signal peptide" evidence="5">
    <location>
        <begin position="1"/>
        <end position="19"/>
    </location>
</feature>
<dbReference type="FunCoup" id="E3ME98">
    <property type="interactions" value="3"/>
</dbReference>
<feature type="disulfide bond" evidence="3">
    <location>
        <begin position="187"/>
        <end position="197"/>
    </location>
</feature>
<dbReference type="Gene3D" id="2.10.25.10">
    <property type="entry name" value="Laminin"/>
    <property type="match status" value="4"/>
</dbReference>
<dbReference type="PROSITE" id="PS01186">
    <property type="entry name" value="EGF_2"/>
    <property type="match status" value="3"/>
</dbReference>
<dbReference type="Pfam" id="PF07974">
    <property type="entry name" value="EGF_2"/>
    <property type="match status" value="1"/>
</dbReference>
<accession>E3ME98</accession>
<feature type="domain" description="EGF-like" evidence="6">
    <location>
        <begin position="296"/>
        <end position="333"/>
    </location>
</feature>
<dbReference type="InterPro" id="IPR050969">
    <property type="entry name" value="Dev_Signal_Modulators"/>
</dbReference>
<protein>
    <submittedName>
        <fullName evidence="7">CRE-DSL-4 protein</fullName>
    </submittedName>
</protein>
<feature type="disulfide bond" evidence="3">
    <location>
        <begin position="282"/>
        <end position="291"/>
    </location>
</feature>
<keyword evidence="2 3" id="KW-1015">Disulfide bond</keyword>
<dbReference type="Proteomes" id="UP000008281">
    <property type="component" value="Unassembled WGS sequence"/>
</dbReference>
<dbReference type="AlphaFoldDB" id="E3ME98"/>
<gene>
    <name evidence="7" type="primary">Cre-dsl-4</name>
    <name evidence="7" type="ORF">CRE_22352</name>
</gene>
<name>E3ME98_CAERE</name>
<evidence type="ECO:0000313" key="7">
    <source>
        <dbReference type="EMBL" id="EFO99535.1"/>
    </source>
</evidence>
<dbReference type="SUPFAM" id="SSF57196">
    <property type="entry name" value="EGF/Laminin"/>
    <property type="match status" value="2"/>
</dbReference>
<dbReference type="InParanoid" id="E3ME98"/>
<keyword evidence="8" id="KW-1185">Reference proteome</keyword>
<evidence type="ECO:0000313" key="8">
    <source>
        <dbReference type="Proteomes" id="UP000008281"/>
    </source>
</evidence>
<dbReference type="SMART" id="SM00181">
    <property type="entry name" value="EGF"/>
    <property type="match status" value="4"/>
</dbReference>
<feature type="domain" description="EGF-like" evidence="6">
    <location>
        <begin position="219"/>
        <end position="253"/>
    </location>
</feature>
<feature type="disulfide bond" evidence="3">
    <location>
        <begin position="323"/>
        <end position="332"/>
    </location>
</feature>
<evidence type="ECO:0000256" key="2">
    <source>
        <dbReference type="ARBA" id="ARBA00023157"/>
    </source>
</evidence>
<feature type="disulfide bond" evidence="3">
    <location>
        <begin position="205"/>
        <end position="214"/>
    </location>
</feature>
<sequence length="444" mass="50609">MILKQLFLMLTMLVTNVKCSGNTQIYINSNSTVMIQLQNCFLKYYCHITETEDFDSVELMEIVSEEPFLYEVPFVAGIKDKGELLIDILYEQDTGEFMNCNNMFGETETLIYSERKVVPLSLEFYNFTIAYNNDSSIDFAIRNVCDEDYIRDACNFYCKPDKHYMCVNGNRTCTPEYTGYLCRTPVCPNACSGNGICVAPSKCQCRQGFIGESCNTCITRDNCTHGTCVSLSKHYILPFTCKCLDGYKGENCDEDDICYHARPCRYGKCIPNNDKLGFHCQCNEGYFGTRCDRHAMVFDCTVSTDCKNGGRCLFYKNRSRCKCRGGYKGKFCERKSNYNCNKKRCRAGYVCVMDNGVPICVNTVTPGPLVTVKQNASSVIYQIFYGQFHWKFHNSTWEVNKALKNAVNKSSVNIYYMQQNRGGTNQIGGGPGEDEEYEDYREAP</sequence>
<dbReference type="OMA" id="CHITETE"/>
<dbReference type="EMBL" id="DS268438">
    <property type="protein sequence ID" value="EFO99535.1"/>
    <property type="molecule type" value="Genomic_DNA"/>
</dbReference>
<evidence type="ECO:0000256" key="4">
    <source>
        <dbReference type="SAM" id="MobiDB-lite"/>
    </source>
</evidence>
<dbReference type="PANTHER" id="PTHR14949">
    <property type="entry name" value="EGF-LIKE-DOMAIN, MULTIPLE 7, 8"/>
    <property type="match status" value="1"/>
</dbReference>
<comment type="caution">
    <text evidence="3">Lacks conserved residue(s) required for the propagation of feature annotation.</text>
</comment>
<dbReference type="GO" id="GO:0009986">
    <property type="term" value="C:cell surface"/>
    <property type="evidence" value="ECO:0007669"/>
    <property type="project" value="TreeGrafter"/>
</dbReference>
<evidence type="ECO:0000256" key="1">
    <source>
        <dbReference type="ARBA" id="ARBA00022729"/>
    </source>
</evidence>
<feature type="compositionally biased region" description="Acidic residues" evidence="4">
    <location>
        <begin position="432"/>
        <end position="444"/>
    </location>
</feature>
<dbReference type="PROSITE" id="PS50026">
    <property type="entry name" value="EGF_3"/>
    <property type="match status" value="4"/>
</dbReference>
<dbReference type="PANTHER" id="PTHR14949:SF57">
    <property type="entry name" value="EGF-LIKE DOMAIN-CONTAINING PROTEIN"/>
    <property type="match status" value="1"/>
</dbReference>
<keyword evidence="3" id="KW-0245">EGF-like domain</keyword>
<dbReference type="CDD" id="cd00054">
    <property type="entry name" value="EGF_CA"/>
    <property type="match status" value="1"/>
</dbReference>
<dbReference type="STRING" id="31234.E3ME98"/>
<keyword evidence="1 5" id="KW-0732">Signal</keyword>
<dbReference type="InterPro" id="IPR000742">
    <property type="entry name" value="EGF"/>
</dbReference>
<feature type="disulfide bond" evidence="3">
    <location>
        <begin position="243"/>
        <end position="252"/>
    </location>
</feature>
<dbReference type="GO" id="GO:0005102">
    <property type="term" value="F:signaling receptor binding"/>
    <property type="evidence" value="ECO:0007669"/>
    <property type="project" value="TreeGrafter"/>
</dbReference>
<proteinExistence type="predicted"/>
<dbReference type="GO" id="GO:0005576">
    <property type="term" value="C:extracellular region"/>
    <property type="evidence" value="ECO:0007669"/>
    <property type="project" value="TreeGrafter"/>
</dbReference>
<evidence type="ECO:0000256" key="3">
    <source>
        <dbReference type="PROSITE-ProRule" id="PRU00076"/>
    </source>
</evidence>